<sequence>MDPKLLAFLKSPDSYPHNPEGVSHIQTHISHVFLVPPYVYKFKKSVDFGFLDYSSLAKRKEFCHREVELNRRLSNDIYLGVVSVSKEGDSFQISDEVLQTDSVVEYAVKMKQLPDEYFLHSYLEKGTLKKSHLNRVVDKLADFYNTQQPDEQVLQYGEIESIKVNTDENFEQTKGFVGETIDDNMYRGIQSFTNQYFEHRSELFERRIAQRRIVDGHGDLHLEHIHITPEKVQIYDCIEFNDRFRYGDLAVDLAFLAMDLDFNNRWQEERYFIDEMSKKLDDPDLLEIIDFYKCYRAYVKGKVKSLQSGEEEVPQVDREKAAQKASQYFDLSLRYALLGSKPIVLIFMGGVGTGKTTLAKHFEQKFNIDRFSSDRIRKSMAGLDLQKRTPAEQRDKLYTQLMSEQTYQTLIEKIEKCIGEGKSVILDATFSNRAVREKVIRRLGELETDYLFVEAKAAEDVVKSRLKQREGEDDVVSDARLEDFETLKNRYSPPSEIGDENLISVQTDQPVEQTIRTLYFELADRNISNSNR</sequence>
<dbReference type="GO" id="GO:0016740">
    <property type="term" value="F:transferase activity"/>
    <property type="evidence" value="ECO:0007669"/>
    <property type="project" value="UniProtKB-KW"/>
</dbReference>
<keyword evidence="2" id="KW-1185">Reference proteome</keyword>
<dbReference type="InterPro" id="IPR011009">
    <property type="entry name" value="Kinase-like_dom_sf"/>
</dbReference>
<dbReference type="AlphaFoldDB" id="A0A2A2G9Q0"/>
<dbReference type="Gene3D" id="3.40.50.300">
    <property type="entry name" value="P-loop containing nucleotide triphosphate hydrolases"/>
    <property type="match status" value="1"/>
</dbReference>
<gene>
    <name evidence="1" type="ORF">CK503_06670</name>
</gene>
<dbReference type="SUPFAM" id="SSF52540">
    <property type="entry name" value="P-loop containing nucleoside triphosphate hydrolases"/>
    <property type="match status" value="1"/>
</dbReference>
<dbReference type="PANTHER" id="PTHR43883">
    <property type="entry name" value="SLR0207 PROTEIN"/>
    <property type="match status" value="1"/>
</dbReference>
<dbReference type="InterPro" id="IPR052732">
    <property type="entry name" value="Cell-binding_unc_protein"/>
</dbReference>
<evidence type="ECO:0000313" key="2">
    <source>
        <dbReference type="Proteomes" id="UP000218831"/>
    </source>
</evidence>
<accession>A0A2A2G9Q0</accession>
<dbReference type="EMBL" id="NSKE01000004">
    <property type="protein sequence ID" value="PAU94476.1"/>
    <property type="molecule type" value="Genomic_DNA"/>
</dbReference>
<keyword evidence="1" id="KW-0808">Transferase</keyword>
<dbReference type="PANTHER" id="PTHR43883:SF1">
    <property type="entry name" value="GLUCONOKINASE"/>
    <property type="match status" value="1"/>
</dbReference>
<dbReference type="SUPFAM" id="SSF56112">
    <property type="entry name" value="Protein kinase-like (PK-like)"/>
    <property type="match status" value="1"/>
</dbReference>
<name>A0A2A2G9Q0_9BACT</name>
<dbReference type="Proteomes" id="UP000218831">
    <property type="component" value="Unassembled WGS sequence"/>
</dbReference>
<protein>
    <submittedName>
        <fullName evidence="1">Phosphotransferase</fullName>
    </submittedName>
</protein>
<dbReference type="OrthoDB" id="9810277at2"/>
<comment type="caution">
    <text evidence="1">The sequence shown here is derived from an EMBL/GenBank/DDBJ whole genome shotgun (WGS) entry which is preliminary data.</text>
</comment>
<dbReference type="RefSeq" id="WP_095606017.1">
    <property type="nucleotide sequence ID" value="NZ_NSKE01000004.1"/>
</dbReference>
<dbReference type="Pfam" id="PF13671">
    <property type="entry name" value="AAA_33"/>
    <property type="match status" value="1"/>
</dbReference>
<reference evidence="1 2" key="1">
    <citation type="submission" date="2017-08" db="EMBL/GenBank/DDBJ databases">
        <title>Aliifodinibius alkalisoli sp. nov., isolated from saline alkaline soil.</title>
        <authorList>
            <person name="Liu D."/>
            <person name="Zhang G."/>
        </authorList>
    </citation>
    <scope>NUCLEOTIDE SEQUENCE [LARGE SCALE GENOMIC DNA]</scope>
    <source>
        <strain evidence="1 2">WN023</strain>
    </source>
</reference>
<evidence type="ECO:0000313" key="1">
    <source>
        <dbReference type="EMBL" id="PAU94476.1"/>
    </source>
</evidence>
<organism evidence="1 2">
    <name type="scientific">Fodinibius salipaludis</name>
    <dbReference type="NCBI Taxonomy" id="2032627"/>
    <lineage>
        <taxon>Bacteria</taxon>
        <taxon>Pseudomonadati</taxon>
        <taxon>Balneolota</taxon>
        <taxon>Balneolia</taxon>
        <taxon>Balneolales</taxon>
        <taxon>Balneolaceae</taxon>
        <taxon>Fodinibius</taxon>
    </lineage>
</organism>
<dbReference type="InterPro" id="IPR027417">
    <property type="entry name" value="P-loop_NTPase"/>
</dbReference>
<proteinExistence type="predicted"/>
<dbReference type="Gene3D" id="3.90.1200.10">
    <property type="match status" value="1"/>
</dbReference>